<evidence type="ECO:0000313" key="2">
    <source>
        <dbReference type="EMBL" id="TGD42227.1"/>
    </source>
</evidence>
<feature type="transmembrane region" description="Helical" evidence="1">
    <location>
        <begin position="125"/>
        <end position="144"/>
    </location>
</feature>
<feature type="transmembrane region" description="Helical" evidence="1">
    <location>
        <begin position="74"/>
        <end position="95"/>
    </location>
</feature>
<name>A0ABY2KK90_9RHOB</name>
<accession>A0ABY2KK90</accession>
<dbReference type="Proteomes" id="UP000297741">
    <property type="component" value="Unassembled WGS sequence"/>
</dbReference>
<keyword evidence="3" id="KW-1185">Reference proteome</keyword>
<comment type="caution">
    <text evidence="2">The sequence shown here is derived from an EMBL/GenBank/DDBJ whole genome shotgun (WGS) entry which is preliminary data.</text>
</comment>
<gene>
    <name evidence="2" type="ORF">EEB11_14745</name>
</gene>
<evidence type="ECO:0000256" key="1">
    <source>
        <dbReference type="SAM" id="Phobius"/>
    </source>
</evidence>
<dbReference type="NCBIfam" id="NF033773">
    <property type="entry name" value="tellur_TrgA"/>
    <property type="match status" value="1"/>
</dbReference>
<proteinExistence type="predicted"/>
<keyword evidence="1" id="KW-0812">Transmembrane</keyword>
<organism evidence="2 3">
    <name type="scientific">Pseudotabrizicola sediminis</name>
    <dbReference type="NCBI Taxonomy" id="2486418"/>
    <lineage>
        <taxon>Bacteria</taxon>
        <taxon>Pseudomonadati</taxon>
        <taxon>Pseudomonadota</taxon>
        <taxon>Alphaproteobacteria</taxon>
        <taxon>Rhodobacterales</taxon>
        <taxon>Paracoccaceae</taxon>
        <taxon>Pseudotabrizicola</taxon>
    </lineage>
</organism>
<protein>
    <submittedName>
        <fullName evidence="2">Tellurium resistance protein</fullName>
    </submittedName>
</protein>
<keyword evidence="1" id="KW-1133">Transmembrane helix</keyword>
<sequence>MPTAAKLFAAIAFALVAAVAAHFYALDLPEGRSAGLLREVSALVGAACGWVIMGRAAHRSRSRVDAMGTGIRTSLTIVVVVMVIFAIVDVLGRAMKGRYKTPLDAILGVFEQAMVLAPPLAQPDVLGVLLLGGLIGGAVAHWAGKRWN</sequence>
<dbReference type="EMBL" id="RPEM01000010">
    <property type="protein sequence ID" value="TGD42227.1"/>
    <property type="molecule type" value="Genomic_DNA"/>
</dbReference>
<dbReference type="RefSeq" id="WP_135432579.1">
    <property type="nucleotide sequence ID" value="NZ_RPEM01000010.1"/>
</dbReference>
<dbReference type="InterPro" id="IPR047784">
    <property type="entry name" value="TrgA"/>
</dbReference>
<feature type="transmembrane region" description="Helical" evidence="1">
    <location>
        <begin position="35"/>
        <end position="53"/>
    </location>
</feature>
<reference evidence="2 3" key="1">
    <citation type="submission" date="2018-11" db="EMBL/GenBank/DDBJ databases">
        <title>Tabrizicola sp. isolated from sediment of alpine lake.</title>
        <authorList>
            <person name="Liu Z."/>
        </authorList>
    </citation>
    <scope>NUCLEOTIDE SEQUENCE [LARGE SCALE GENOMIC DNA]</scope>
    <source>
        <strain evidence="2 3">DRYC-M-16</strain>
    </source>
</reference>
<keyword evidence="1" id="KW-0472">Membrane</keyword>
<evidence type="ECO:0000313" key="3">
    <source>
        <dbReference type="Proteomes" id="UP000297741"/>
    </source>
</evidence>